<dbReference type="Proteomes" id="UP000076744">
    <property type="component" value="Unassembled WGS sequence"/>
</dbReference>
<sequence length="314" mass="35167">MATTAPPSPHRGVMEPEDLMNALTAASDLQLNVISAQCTAAVVKCIKRCLGNHCGAQRQQQQRDREAMVRLKNILRIIKKRFQQAANMLGTGWKGEGAFLSMVDRRVLPEFRRALELQDGEASELVEAVLAILLFSERRRSVSAHNNFHLRIPDQTPITVDNTQWFILGVTTDSAKPHHKCDVTMVQTRTQRDGDGIQLHTRMENMTKLLRRLDARGAAAVAEQIYHFCARESIRTNQLPLGVRAKDIVRSGDRYMLQLRDLATPQGPYTARMLMPLGAHLQGWMSVVPGQEQGEPYCRPTQHASAPVLIVAIH</sequence>
<name>A0A166VPQ8_CORFA</name>
<dbReference type="EMBL" id="AZHB01000237">
    <property type="protein sequence ID" value="OAA33898.1"/>
    <property type="molecule type" value="Genomic_DNA"/>
</dbReference>
<accession>A0A166VPQ8</accession>
<gene>
    <name evidence="1" type="ORF">ISF_10052</name>
</gene>
<protein>
    <submittedName>
        <fullName evidence="1">Uncharacterized protein</fullName>
    </submittedName>
</protein>
<reference evidence="1 2" key="1">
    <citation type="journal article" date="2016" name="Genome Biol. Evol.">
        <title>Divergent and convergent evolution of fungal pathogenicity.</title>
        <authorList>
            <person name="Shang Y."/>
            <person name="Xiao G."/>
            <person name="Zheng P."/>
            <person name="Cen K."/>
            <person name="Zhan S."/>
            <person name="Wang C."/>
        </authorList>
    </citation>
    <scope>NUCLEOTIDE SEQUENCE [LARGE SCALE GENOMIC DNA]</scope>
    <source>
        <strain evidence="1 2">ARSEF 2679</strain>
    </source>
</reference>
<evidence type="ECO:0000313" key="1">
    <source>
        <dbReference type="EMBL" id="OAA33898.1"/>
    </source>
</evidence>
<keyword evidence="2" id="KW-1185">Reference proteome</keyword>
<proteinExistence type="predicted"/>
<dbReference type="RefSeq" id="XP_018699161.1">
    <property type="nucleotide sequence ID" value="XM_018853649.1"/>
</dbReference>
<evidence type="ECO:0000313" key="2">
    <source>
        <dbReference type="Proteomes" id="UP000076744"/>
    </source>
</evidence>
<dbReference type="AlphaFoldDB" id="A0A166VPQ8"/>
<comment type="caution">
    <text evidence="1">The sequence shown here is derived from an EMBL/GenBank/DDBJ whole genome shotgun (WGS) entry which is preliminary data.</text>
</comment>
<organism evidence="1 2">
    <name type="scientific">Cordyceps fumosorosea (strain ARSEF 2679)</name>
    <name type="common">Isaria fumosorosea</name>
    <dbReference type="NCBI Taxonomy" id="1081104"/>
    <lineage>
        <taxon>Eukaryota</taxon>
        <taxon>Fungi</taxon>
        <taxon>Dikarya</taxon>
        <taxon>Ascomycota</taxon>
        <taxon>Pezizomycotina</taxon>
        <taxon>Sordariomycetes</taxon>
        <taxon>Hypocreomycetidae</taxon>
        <taxon>Hypocreales</taxon>
        <taxon>Cordycipitaceae</taxon>
        <taxon>Cordyceps</taxon>
    </lineage>
</organism>
<dbReference type="GeneID" id="30026344"/>
<dbReference type="OrthoDB" id="10682887at2759"/>